<dbReference type="VEuPathDB" id="VectorBase:AMEM000683"/>
<evidence type="ECO:0000256" key="1">
    <source>
        <dbReference type="SAM" id="MobiDB-lite"/>
    </source>
</evidence>
<evidence type="ECO:0000313" key="3">
    <source>
        <dbReference type="Proteomes" id="UP000075903"/>
    </source>
</evidence>
<dbReference type="AlphaFoldDB" id="A0A182UN16"/>
<dbReference type="EnsemblMetazoa" id="AMEM000683-RA">
    <property type="protein sequence ID" value="AMEM000683-PA"/>
    <property type="gene ID" value="AMEM000683"/>
</dbReference>
<keyword evidence="3" id="KW-1185">Reference proteome</keyword>
<sequence>MSSHEKTACTLRKKHLQANLVGDAKVHQLLQAPVQVQRIRIHRYLRLVLDARPHHHILDAGRHRATDREEQPAPERDVQIVQDLGAQQRVRQVAAARKADRKEGGARVGMMRSLLRQSRCIWCLQRASATFTFWPPGRSSSMHIGHGWARGQRGGSATCTYFAIAFDSRDTPTTCSPLPVASISESSAGKTGSGVAGRHRASGVPCCSSRSPCWAGGGPPSSGGVATACRRSD</sequence>
<dbReference type="Proteomes" id="UP000075903">
    <property type="component" value="Unassembled WGS sequence"/>
</dbReference>
<feature type="region of interest" description="Disordered" evidence="1">
    <location>
        <begin position="209"/>
        <end position="233"/>
    </location>
</feature>
<accession>A0A182UN16</accession>
<organism evidence="2 3">
    <name type="scientific">Anopheles merus</name>
    <name type="common">Mosquito</name>
    <dbReference type="NCBI Taxonomy" id="30066"/>
    <lineage>
        <taxon>Eukaryota</taxon>
        <taxon>Metazoa</taxon>
        <taxon>Ecdysozoa</taxon>
        <taxon>Arthropoda</taxon>
        <taxon>Hexapoda</taxon>
        <taxon>Insecta</taxon>
        <taxon>Pterygota</taxon>
        <taxon>Neoptera</taxon>
        <taxon>Endopterygota</taxon>
        <taxon>Diptera</taxon>
        <taxon>Nematocera</taxon>
        <taxon>Culicoidea</taxon>
        <taxon>Culicidae</taxon>
        <taxon>Anophelinae</taxon>
        <taxon>Anopheles</taxon>
    </lineage>
</organism>
<name>A0A182UN16_ANOME</name>
<reference evidence="2" key="1">
    <citation type="submission" date="2020-05" db="UniProtKB">
        <authorList>
            <consortium name="EnsemblMetazoa"/>
        </authorList>
    </citation>
    <scope>IDENTIFICATION</scope>
    <source>
        <strain evidence="2">MAF</strain>
    </source>
</reference>
<proteinExistence type="predicted"/>
<evidence type="ECO:0000313" key="2">
    <source>
        <dbReference type="EnsemblMetazoa" id="AMEM000683-PA"/>
    </source>
</evidence>
<protein>
    <submittedName>
        <fullName evidence="2">Uncharacterized protein</fullName>
    </submittedName>
</protein>